<feature type="transmembrane region" description="Helical" evidence="1">
    <location>
        <begin position="38"/>
        <end position="57"/>
    </location>
</feature>
<dbReference type="Proteomes" id="UP000577362">
    <property type="component" value="Unassembled WGS sequence"/>
</dbReference>
<gene>
    <name evidence="2" type="ORF">GGR16_001480</name>
</gene>
<name>A0A840BUB0_9HYPH</name>
<sequence>MNEDRRDGGGTQDGEQKVYSAEDVRQGEIILRTPLRRAIFIAGLAAAVILPLLLMWLA</sequence>
<protein>
    <recommendedName>
        <fullName evidence="4">Peptide ABC transporter permease</fullName>
    </recommendedName>
</protein>
<evidence type="ECO:0008006" key="4">
    <source>
        <dbReference type="Google" id="ProtNLM"/>
    </source>
</evidence>
<dbReference type="EMBL" id="JACIEN010000001">
    <property type="protein sequence ID" value="MBB4016474.1"/>
    <property type="molecule type" value="Genomic_DNA"/>
</dbReference>
<keyword evidence="3" id="KW-1185">Reference proteome</keyword>
<organism evidence="2 3">
    <name type="scientific">Chelatococcus caeni</name>
    <dbReference type="NCBI Taxonomy" id="1348468"/>
    <lineage>
        <taxon>Bacteria</taxon>
        <taxon>Pseudomonadati</taxon>
        <taxon>Pseudomonadota</taxon>
        <taxon>Alphaproteobacteria</taxon>
        <taxon>Hyphomicrobiales</taxon>
        <taxon>Chelatococcaceae</taxon>
        <taxon>Chelatococcus</taxon>
    </lineage>
</organism>
<keyword evidence="1" id="KW-1133">Transmembrane helix</keyword>
<keyword evidence="1" id="KW-0472">Membrane</keyword>
<dbReference type="AlphaFoldDB" id="A0A840BUB0"/>
<evidence type="ECO:0000313" key="2">
    <source>
        <dbReference type="EMBL" id="MBB4016474.1"/>
    </source>
</evidence>
<dbReference type="RefSeq" id="WP_183316136.1">
    <property type="nucleotide sequence ID" value="NZ_JACIEN010000001.1"/>
</dbReference>
<comment type="caution">
    <text evidence="2">The sequence shown here is derived from an EMBL/GenBank/DDBJ whole genome shotgun (WGS) entry which is preliminary data.</text>
</comment>
<evidence type="ECO:0000313" key="3">
    <source>
        <dbReference type="Proteomes" id="UP000577362"/>
    </source>
</evidence>
<keyword evidence="1" id="KW-0812">Transmembrane</keyword>
<accession>A0A840BUB0</accession>
<reference evidence="2 3" key="1">
    <citation type="submission" date="2020-08" db="EMBL/GenBank/DDBJ databases">
        <title>Genomic Encyclopedia of Type Strains, Phase IV (KMG-IV): sequencing the most valuable type-strain genomes for metagenomic binning, comparative biology and taxonomic classification.</title>
        <authorList>
            <person name="Goeker M."/>
        </authorList>
    </citation>
    <scope>NUCLEOTIDE SEQUENCE [LARGE SCALE GENOMIC DNA]</scope>
    <source>
        <strain evidence="2 3">DSM 103737</strain>
    </source>
</reference>
<proteinExistence type="predicted"/>
<evidence type="ECO:0000256" key="1">
    <source>
        <dbReference type="SAM" id="Phobius"/>
    </source>
</evidence>